<reference evidence="2 3" key="1">
    <citation type="journal article" date="2015" name="Antonie Van Leeuwenhoek">
        <title>Thioclava indica sp. nov., isolated from surface seawater of the Indian Ocean.</title>
        <authorList>
            <person name="Liu Y."/>
            <person name="Lai Q."/>
            <person name="Du J."/>
            <person name="Xu H."/>
            <person name="Jiang L."/>
            <person name="Shao Z."/>
        </authorList>
    </citation>
    <scope>NUCLEOTIDE SEQUENCE [LARGE SCALE GENOMIC DNA]</scope>
    <source>
        <strain evidence="2 3">DT23-4</strain>
    </source>
</reference>
<name>A0A074KG96_9RHOB</name>
<dbReference type="EMBL" id="AUNB01000018">
    <property type="protein sequence ID" value="KEO60572.1"/>
    <property type="molecule type" value="Genomic_DNA"/>
</dbReference>
<proteinExistence type="predicted"/>
<sequence>MFERGTRAGLESRVFWRHKHVQDKAEGGHTKVGNKPLHARGE</sequence>
<evidence type="ECO:0000256" key="1">
    <source>
        <dbReference type="SAM" id="MobiDB-lite"/>
    </source>
</evidence>
<keyword evidence="3" id="KW-1185">Reference proteome</keyword>
<gene>
    <name evidence="2" type="ORF">DT23_03520</name>
</gene>
<accession>A0A074KG96</accession>
<organism evidence="2 3">
    <name type="scientific">Thioclava indica</name>
    <dbReference type="NCBI Taxonomy" id="1353528"/>
    <lineage>
        <taxon>Bacteria</taxon>
        <taxon>Pseudomonadati</taxon>
        <taxon>Pseudomonadota</taxon>
        <taxon>Alphaproteobacteria</taxon>
        <taxon>Rhodobacterales</taxon>
        <taxon>Paracoccaceae</taxon>
        <taxon>Thioclava</taxon>
    </lineage>
</organism>
<protein>
    <submittedName>
        <fullName evidence="2">Uncharacterized protein</fullName>
    </submittedName>
</protein>
<comment type="caution">
    <text evidence="2">The sequence shown here is derived from an EMBL/GenBank/DDBJ whole genome shotgun (WGS) entry which is preliminary data.</text>
</comment>
<dbReference type="AlphaFoldDB" id="A0A074KG96"/>
<evidence type="ECO:0000313" key="2">
    <source>
        <dbReference type="EMBL" id="KEO60572.1"/>
    </source>
</evidence>
<feature type="region of interest" description="Disordered" evidence="1">
    <location>
        <begin position="21"/>
        <end position="42"/>
    </location>
</feature>
<dbReference type="Proteomes" id="UP000027471">
    <property type="component" value="Unassembled WGS sequence"/>
</dbReference>
<evidence type="ECO:0000313" key="3">
    <source>
        <dbReference type="Proteomes" id="UP000027471"/>
    </source>
</evidence>